<proteinExistence type="predicted"/>
<comment type="caution">
    <text evidence="1">The sequence shown here is derived from an EMBL/GenBank/DDBJ whole genome shotgun (WGS) entry which is preliminary data.</text>
</comment>
<reference evidence="1 2" key="1">
    <citation type="submission" date="2019-02" db="EMBL/GenBank/DDBJ databases">
        <authorList>
            <consortium name="Pathogen Informatics"/>
        </authorList>
    </citation>
    <scope>NUCLEOTIDE SEQUENCE [LARGE SCALE GENOMIC DNA]</scope>
    <source>
        <strain evidence="1 2">3012STDY6756503</strain>
    </source>
</reference>
<organism evidence="1 2">
    <name type="scientific">Gordonia paraffinivorans</name>
    <dbReference type="NCBI Taxonomy" id="175628"/>
    <lineage>
        <taxon>Bacteria</taxon>
        <taxon>Bacillati</taxon>
        <taxon>Actinomycetota</taxon>
        <taxon>Actinomycetes</taxon>
        <taxon>Mycobacteriales</taxon>
        <taxon>Gordoniaceae</taxon>
        <taxon>Gordonia</taxon>
    </lineage>
</organism>
<evidence type="ECO:0000313" key="1">
    <source>
        <dbReference type="EMBL" id="VFA82899.1"/>
    </source>
</evidence>
<gene>
    <name evidence="1" type="ORF">NCTC8139_01289</name>
</gene>
<name>A0ABD7V0G0_9ACTN</name>
<sequence length="204" mass="21651">MTTRVGNWGLISLSPQVGGLSDGFPACLDGRFAGSGPVATVGVMSSSDVSGPRDLNGRVVRQGRLARLTARLRGGSSSKPLELADEVVVVAESDDDAVASSTALEGSDWRADDEVILRHDLELPSNRVQEAAELASLDGYVRIHDDRWGPLPDAAVAGHEMLVLARVQTLDALHLSQERSRMASLGSRHGGIARRWAVLQRPAG</sequence>
<dbReference type="Proteomes" id="UP000360750">
    <property type="component" value="Unassembled WGS sequence"/>
</dbReference>
<protein>
    <submittedName>
        <fullName evidence="1">Uncharacterized protein</fullName>
    </submittedName>
</protein>
<dbReference type="AlphaFoldDB" id="A0ABD7V0G0"/>
<dbReference type="EMBL" id="CAACYD010000005">
    <property type="protein sequence ID" value="VFA82899.1"/>
    <property type="molecule type" value="Genomic_DNA"/>
</dbReference>
<accession>A0ABD7V0G0</accession>
<evidence type="ECO:0000313" key="2">
    <source>
        <dbReference type="Proteomes" id="UP000360750"/>
    </source>
</evidence>